<evidence type="ECO:0000313" key="2">
    <source>
        <dbReference type="EMBL" id="EAA18093.1"/>
    </source>
</evidence>
<protein>
    <submittedName>
        <fullName evidence="2">Uncharacterized protein</fullName>
    </submittedName>
</protein>
<feature type="region of interest" description="Disordered" evidence="1">
    <location>
        <begin position="1"/>
        <end position="47"/>
    </location>
</feature>
<keyword evidence="3" id="KW-1185">Reference proteome</keyword>
<accession>Q7RRI2</accession>
<gene>
    <name evidence="2" type="ORF">PY00737</name>
</gene>
<dbReference type="Proteomes" id="UP000008553">
    <property type="component" value="Unassembled WGS sequence"/>
</dbReference>
<dbReference type="AlphaFoldDB" id="Q7RRI2"/>
<name>Q7RRI2_PLAYO</name>
<dbReference type="EMBL" id="AABL01000196">
    <property type="protein sequence ID" value="EAA18093.1"/>
    <property type="molecule type" value="Genomic_DNA"/>
</dbReference>
<evidence type="ECO:0000256" key="1">
    <source>
        <dbReference type="SAM" id="MobiDB-lite"/>
    </source>
</evidence>
<feature type="compositionally biased region" description="Basic residues" evidence="1">
    <location>
        <begin position="27"/>
        <end position="47"/>
    </location>
</feature>
<dbReference type="InParanoid" id="Q7RRI2"/>
<sequence>MAVKMAITDDCMSDSENDSGESPPRLRFQKIHVKKKKKKKKYRHKDH</sequence>
<dbReference type="PaxDb" id="73239-Q7RRI2"/>
<proteinExistence type="predicted"/>
<evidence type="ECO:0000313" key="3">
    <source>
        <dbReference type="Proteomes" id="UP000008553"/>
    </source>
</evidence>
<reference evidence="2 3" key="1">
    <citation type="journal article" date="2002" name="Nature">
        <title>Genome sequence and comparative analysis of the model rodent malaria parasite Plasmodium yoelii yoelii.</title>
        <authorList>
            <person name="Carlton J.M."/>
            <person name="Angiuoli S.V."/>
            <person name="Suh B.B."/>
            <person name="Kooij T.W."/>
            <person name="Pertea M."/>
            <person name="Silva J.C."/>
            <person name="Ermolaeva M.D."/>
            <person name="Allen J.E."/>
            <person name="Selengut J.D."/>
            <person name="Koo H.L."/>
            <person name="Peterson J.D."/>
            <person name="Pop M."/>
            <person name="Kosack D.S."/>
            <person name="Shumway M.F."/>
            <person name="Bidwell S.L."/>
            <person name="Shallom S.J."/>
            <person name="van Aken S.E."/>
            <person name="Riedmuller S.B."/>
            <person name="Feldblyum T.V."/>
            <person name="Cho J.K."/>
            <person name="Quackenbush J."/>
            <person name="Sedegah M."/>
            <person name="Shoaibi A."/>
            <person name="Cummings L.M."/>
            <person name="Florens L."/>
            <person name="Yates J.R."/>
            <person name="Raine J.D."/>
            <person name="Sinden R.E."/>
            <person name="Harris M.A."/>
            <person name="Cunningham D.A."/>
            <person name="Preiser P.R."/>
            <person name="Bergman L.W."/>
            <person name="Vaidya A.B."/>
            <person name="van Lin L.H."/>
            <person name="Janse C.J."/>
            <person name="Waters A.P."/>
            <person name="Smith H.O."/>
            <person name="White O.R."/>
            <person name="Salzberg S.L."/>
            <person name="Venter J.C."/>
            <person name="Fraser C.M."/>
            <person name="Hoffman S.L."/>
            <person name="Gardner M.J."/>
            <person name="Carucci D.J."/>
        </authorList>
    </citation>
    <scope>NUCLEOTIDE SEQUENCE [LARGE SCALE GENOMIC DNA]</scope>
    <source>
        <strain evidence="2 3">17XNL</strain>
    </source>
</reference>
<comment type="caution">
    <text evidence="2">The sequence shown here is derived from an EMBL/GenBank/DDBJ whole genome shotgun (WGS) entry which is preliminary data.</text>
</comment>
<organism evidence="2 3">
    <name type="scientific">Plasmodium yoelii yoelii</name>
    <dbReference type="NCBI Taxonomy" id="73239"/>
    <lineage>
        <taxon>Eukaryota</taxon>
        <taxon>Sar</taxon>
        <taxon>Alveolata</taxon>
        <taxon>Apicomplexa</taxon>
        <taxon>Aconoidasida</taxon>
        <taxon>Haemosporida</taxon>
        <taxon>Plasmodiidae</taxon>
        <taxon>Plasmodium</taxon>
        <taxon>Plasmodium (Vinckeia)</taxon>
    </lineage>
</organism>